<dbReference type="RefSeq" id="WP_118864625.1">
    <property type="nucleotide sequence ID" value="NZ_QWLV01000006.1"/>
</dbReference>
<dbReference type="AlphaFoldDB" id="A0A396RL36"/>
<name>A0A396RL36_9SPHN</name>
<dbReference type="OrthoDB" id="7573905at2"/>
<sequence>MSGRRGPEDRDDDPRSDIQQVVESRKDDAERAQGGDETSPLEDAGAEDGVGGTAGVVKNQDVAPGSPTGDG</sequence>
<protein>
    <submittedName>
        <fullName evidence="2">Uncharacterized protein</fullName>
    </submittedName>
</protein>
<reference evidence="2 3" key="1">
    <citation type="submission" date="2018-08" db="EMBL/GenBank/DDBJ databases">
        <title>The multiple taxonomic identification of Sphingomonas gilva.</title>
        <authorList>
            <person name="Zhu D."/>
            <person name="Zheng S."/>
        </authorList>
    </citation>
    <scope>NUCLEOTIDE SEQUENCE [LARGE SCALE GENOMIC DNA]</scope>
    <source>
        <strain evidence="2 3">ZDH117</strain>
    </source>
</reference>
<evidence type="ECO:0000256" key="1">
    <source>
        <dbReference type="SAM" id="MobiDB-lite"/>
    </source>
</evidence>
<accession>A0A396RL36</accession>
<evidence type="ECO:0000313" key="2">
    <source>
        <dbReference type="EMBL" id="RHW17044.1"/>
    </source>
</evidence>
<dbReference type="Proteomes" id="UP000266693">
    <property type="component" value="Unassembled WGS sequence"/>
</dbReference>
<keyword evidence="3" id="KW-1185">Reference proteome</keyword>
<evidence type="ECO:0000313" key="3">
    <source>
        <dbReference type="Proteomes" id="UP000266693"/>
    </source>
</evidence>
<dbReference type="EMBL" id="QWLV01000006">
    <property type="protein sequence ID" value="RHW17044.1"/>
    <property type="molecule type" value="Genomic_DNA"/>
</dbReference>
<gene>
    <name evidence="2" type="ORF">D1610_13045</name>
</gene>
<feature type="region of interest" description="Disordered" evidence="1">
    <location>
        <begin position="1"/>
        <end position="71"/>
    </location>
</feature>
<feature type="compositionally biased region" description="Basic and acidic residues" evidence="1">
    <location>
        <begin position="23"/>
        <end position="34"/>
    </location>
</feature>
<organism evidence="2 3">
    <name type="scientific">Sphingomonas gilva</name>
    <dbReference type="NCBI Taxonomy" id="2305907"/>
    <lineage>
        <taxon>Bacteria</taxon>
        <taxon>Pseudomonadati</taxon>
        <taxon>Pseudomonadota</taxon>
        <taxon>Alphaproteobacteria</taxon>
        <taxon>Sphingomonadales</taxon>
        <taxon>Sphingomonadaceae</taxon>
        <taxon>Sphingomonas</taxon>
    </lineage>
</organism>
<feature type="compositionally biased region" description="Basic and acidic residues" evidence="1">
    <location>
        <begin position="1"/>
        <end position="16"/>
    </location>
</feature>
<proteinExistence type="predicted"/>
<comment type="caution">
    <text evidence="2">The sequence shown here is derived from an EMBL/GenBank/DDBJ whole genome shotgun (WGS) entry which is preliminary data.</text>
</comment>